<dbReference type="InterPro" id="IPR042183">
    <property type="entry name" value="MmgE/PrpD_sf_1"/>
</dbReference>
<dbReference type="SUPFAM" id="SSF103378">
    <property type="entry name" value="2-methylcitrate dehydratase PrpD"/>
    <property type="match status" value="1"/>
</dbReference>
<dbReference type="InterPro" id="IPR045337">
    <property type="entry name" value="MmgE_PrpD_C"/>
</dbReference>
<keyword evidence="5" id="KW-1185">Reference proteome</keyword>
<evidence type="ECO:0000313" key="5">
    <source>
        <dbReference type="Proteomes" id="UP001595839"/>
    </source>
</evidence>
<gene>
    <name evidence="4" type="ORF">ACFPIH_51625</name>
</gene>
<accession>A0ABV9B8X3</accession>
<dbReference type="Gene3D" id="1.10.4100.10">
    <property type="entry name" value="2-methylcitrate dehydratase PrpD"/>
    <property type="match status" value="1"/>
</dbReference>
<reference evidence="5" key="1">
    <citation type="journal article" date="2019" name="Int. J. Syst. Evol. Microbiol.">
        <title>The Global Catalogue of Microorganisms (GCM) 10K type strain sequencing project: providing services to taxonomists for standard genome sequencing and annotation.</title>
        <authorList>
            <consortium name="The Broad Institute Genomics Platform"/>
            <consortium name="The Broad Institute Genome Sequencing Center for Infectious Disease"/>
            <person name="Wu L."/>
            <person name="Ma J."/>
        </authorList>
    </citation>
    <scope>NUCLEOTIDE SEQUENCE [LARGE SCALE GENOMIC DNA]</scope>
    <source>
        <strain evidence="5">CGMCC 4.7177</strain>
    </source>
</reference>
<dbReference type="InterPro" id="IPR005656">
    <property type="entry name" value="MmgE_PrpD"/>
</dbReference>
<evidence type="ECO:0000259" key="2">
    <source>
        <dbReference type="Pfam" id="PF03972"/>
    </source>
</evidence>
<evidence type="ECO:0000313" key="4">
    <source>
        <dbReference type="EMBL" id="MFC4507766.1"/>
    </source>
</evidence>
<dbReference type="PANTHER" id="PTHR16943:SF8">
    <property type="entry name" value="2-METHYLCITRATE DEHYDRATASE"/>
    <property type="match status" value="1"/>
</dbReference>
<dbReference type="Gene3D" id="3.30.1330.120">
    <property type="entry name" value="2-methylcitrate dehydratase PrpD"/>
    <property type="match status" value="1"/>
</dbReference>
<dbReference type="RefSeq" id="WP_381186601.1">
    <property type="nucleotide sequence ID" value="NZ_JBHSFK010000061.1"/>
</dbReference>
<comment type="caution">
    <text evidence="4">The sequence shown here is derived from an EMBL/GenBank/DDBJ whole genome shotgun (WGS) entry which is preliminary data.</text>
</comment>
<dbReference type="Proteomes" id="UP001595839">
    <property type="component" value="Unassembled WGS sequence"/>
</dbReference>
<evidence type="ECO:0000259" key="3">
    <source>
        <dbReference type="Pfam" id="PF19305"/>
    </source>
</evidence>
<dbReference type="Pfam" id="PF19305">
    <property type="entry name" value="MmgE_PrpD_C"/>
    <property type="match status" value="1"/>
</dbReference>
<evidence type="ECO:0000256" key="1">
    <source>
        <dbReference type="ARBA" id="ARBA00006174"/>
    </source>
</evidence>
<sequence>MGIEKEMASWGVRTRYEDLPDEVTELMKTLTWVIAGCTVAGGSADGCEEVVDLVRSWGGAEEATVLVHGGRVPAHAAVLANSTMARAHDICDFVMPGQHLGTSLVPVALAVTELVGGRSGAEVLTALAVGAEIGTRLGLVTRHGGFDPSGVGTVIAATVVAGRLMALDDEQMLNAMALAFNRAGGSFQSNIDASLAVRLIQGFSSRNAVECAQLALRGMTGPKHWITGVWGFHHLFSDRRDDATLAGQLGERWTVMTMGFKNFPACGGTGTATDAALALAERHSLKAGDVESVTVRMAGELPYLLVGSTFEPGRNPTVDGQFSVQYTVANALLRGTPTMDDFTPEAVTDPAVVALAGAVRVVYEPELAEGVHLGRAAVDVRTTQGRLLSEVRDGMKGGQNDPLDRDRLLHDFWDRSSHGGRPVSVDRLNRFVRLVDRMGDLDDARELVPLLLAADTTAGDERELQSLHRT</sequence>
<feature type="domain" description="MmgE/PrpD C-terminal" evidence="3">
    <location>
        <begin position="263"/>
        <end position="409"/>
    </location>
</feature>
<proteinExistence type="inferred from homology"/>
<feature type="domain" description="MmgE/PrpD N-terminal" evidence="2">
    <location>
        <begin position="6"/>
        <end position="241"/>
    </location>
</feature>
<protein>
    <submittedName>
        <fullName evidence="4">MmgE/PrpD family protein</fullName>
    </submittedName>
</protein>
<dbReference type="InterPro" id="IPR036148">
    <property type="entry name" value="MmgE/PrpD_sf"/>
</dbReference>
<dbReference type="EMBL" id="JBHSFK010000061">
    <property type="protein sequence ID" value="MFC4507766.1"/>
    <property type="molecule type" value="Genomic_DNA"/>
</dbReference>
<dbReference type="InterPro" id="IPR045336">
    <property type="entry name" value="MmgE_PrpD_N"/>
</dbReference>
<name>A0ABV9B8X3_9ACTN</name>
<dbReference type="InterPro" id="IPR042188">
    <property type="entry name" value="MmgE/PrpD_sf_2"/>
</dbReference>
<dbReference type="Pfam" id="PF03972">
    <property type="entry name" value="MmgE_PrpD_N"/>
    <property type="match status" value="1"/>
</dbReference>
<dbReference type="PANTHER" id="PTHR16943">
    <property type="entry name" value="2-METHYLCITRATE DEHYDRATASE-RELATED"/>
    <property type="match status" value="1"/>
</dbReference>
<comment type="similarity">
    <text evidence="1">Belongs to the PrpD family.</text>
</comment>
<organism evidence="4 5">
    <name type="scientific">Streptomyces vulcanius</name>
    <dbReference type="NCBI Taxonomy" id="1441876"/>
    <lineage>
        <taxon>Bacteria</taxon>
        <taxon>Bacillati</taxon>
        <taxon>Actinomycetota</taxon>
        <taxon>Actinomycetes</taxon>
        <taxon>Kitasatosporales</taxon>
        <taxon>Streptomycetaceae</taxon>
        <taxon>Streptomyces</taxon>
    </lineage>
</organism>